<dbReference type="SUPFAM" id="SSF56112">
    <property type="entry name" value="Protein kinase-like (PK-like)"/>
    <property type="match status" value="1"/>
</dbReference>
<dbReference type="Gene3D" id="1.10.510.10">
    <property type="entry name" value="Transferase(Phosphotransferase) domain 1"/>
    <property type="match status" value="1"/>
</dbReference>
<evidence type="ECO:0000256" key="1">
    <source>
        <dbReference type="PROSITE-ProRule" id="PRU10141"/>
    </source>
</evidence>
<dbReference type="AlphaFoldDB" id="A0A6G0WNV2"/>
<dbReference type="Gene3D" id="3.30.200.20">
    <property type="entry name" value="Phosphorylase Kinase, domain 1"/>
    <property type="match status" value="1"/>
</dbReference>
<dbReference type="InterPro" id="IPR000719">
    <property type="entry name" value="Prot_kinase_dom"/>
</dbReference>
<dbReference type="PROSITE" id="PS51257">
    <property type="entry name" value="PROKAR_LIPOPROTEIN"/>
    <property type="match status" value="1"/>
</dbReference>
<evidence type="ECO:0000256" key="2">
    <source>
        <dbReference type="SAM" id="Phobius"/>
    </source>
</evidence>
<dbReference type="PROSITE" id="PS50011">
    <property type="entry name" value="PROTEIN_KINASE_DOM"/>
    <property type="match status" value="1"/>
</dbReference>
<dbReference type="Proteomes" id="UP000481153">
    <property type="component" value="Unassembled WGS sequence"/>
</dbReference>
<dbReference type="EMBL" id="VJMJ01000170">
    <property type="protein sequence ID" value="KAF0729038.1"/>
    <property type="molecule type" value="Genomic_DNA"/>
</dbReference>
<dbReference type="PROSITE" id="PS00107">
    <property type="entry name" value="PROTEIN_KINASE_ATP"/>
    <property type="match status" value="1"/>
</dbReference>
<dbReference type="InterPro" id="IPR032675">
    <property type="entry name" value="LRR_dom_sf"/>
</dbReference>
<dbReference type="InterPro" id="IPR001245">
    <property type="entry name" value="Ser-Thr/Tyr_kinase_cat_dom"/>
</dbReference>
<proteinExistence type="predicted"/>
<dbReference type="InterPro" id="IPR051681">
    <property type="entry name" value="Ser/Thr_Kinases-Pseudokinases"/>
</dbReference>
<feature type="domain" description="Protein kinase" evidence="3">
    <location>
        <begin position="397"/>
        <end position="584"/>
    </location>
</feature>
<dbReference type="PANTHER" id="PTHR44329:SF214">
    <property type="entry name" value="PROTEIN KINASE DOMAIN-CONTAINING PROTEIN"/>
    <property type="match status" value="1"/>
</dbReference>
<dbReference type="Gene3D" id="3.80.10.10">
    <property type="entry name" value="Ribonuclease Inhibitor"/>
    <property type="match status" value="1"/>
</dbReference>
<evidence type="ECO:0000313" key="4">
    <source>
        <dbReference type="EMBL" id="KAF0729038.1"/>
    </source>
</evidence>
<protein>
    <recommendedName>
        <fullName evidence="3">Protein kinase domain-containing protein</fullName>
    </recommendedName>
</protein>
<keyword evidence="2" id="KW-1133">Transmembrane helix</keyword>
<dbReference type="SUPFAM" id="SSF52058">
    <property type="entry name" value="L domain-like"/>
    <property type="match status" value="1"/>
</dbReference>
<keyword evidence="1" id="KW-0547">Nucleotide-binding</keyword>
<accession>A0A6G0WNV2</accession>
<keyword evidence="2" id="KW-0812">Transmembrane</keyword>
<dbReference type="Pfam" id="PF07714">
    <property type="entry name" value="PK_Tyr_Ser-Thr"/>
    <property type="match status" value="1"/>
</dbReference>
<dbReference type="GO" id="GO:0004674">
    <property type="term" value="F:protein serine/threonine kinase activity"/>
    <property type="evidence" value="ECO:0007669"/>
    <property type="project" value="TreeGrafter"/>
</dbReference>
<dbReference type="InterPro" id="IPR017441">
    <property type="entry name" value="Protein_kinase_ATP_BS"/>
</dbReference>
<feature type="binding site" evidence="1">
    <location>
        <position position="424"/>
    </location>
    <ligand>
        <name>ATP</name>
        <dbReference type="ChEBI" id="CHEBI:30616"/>
    </ligand>
</feature>
<feature type="transmembrane region" description="Helical" evidence="2">
    <location>
        <begin position="336"/>
        <end position="356"/>
    </location>
</feature>
<evidence type="ECO:0000259" key="3">
    <source>
        <dbReference type="PROSITE" id="PS50011"/>
    </source>
</evidence>
<reference evidence="4 5" key="1">
    <citation type="submission" date="2019-07" db="EMBL/GenBank/DDBJ databases">
        <title>Genomics analysis of Aphanomyces spp. identifies a new class of oomycete effector associated with host adaptation.</title>
        <authorList>
            <person name="Gaulin E."/>
        </authorList>
    </citation>
    <scope>NUCLEOTIDE SEQUENCE [LARGE SCALE GENOMIC DNA]</scope>
    <source>
        <strain evidence="4 5">ATCC 201684</strain>
    </source>
</reference>
<dbReference type="InterPro" id="IPR011009">
    <property type="entry name" value="Kinase-like_dom_sf"/>
</dbReference>
<dbReference type="PANTHER" id="PTHR44329">
    <property type="entry name" value="SERINE/THREONINE-PROTEIN KINASE TNNI3K-RELATED"/>
    <property type="match status" value="1"/>
</dbReference>
<keyword evidence="2" id="KW-0472">Membrane</keyword>
<sequence length="584" mass="64455">MAAAKCIYEAFPPSINIIAVWRTSLCASASASCFVNRSCVELPKPIYLYDAVGDYSDSPQTSVLSLSTRSLLFARTLQINGRGPAVDWSMFVSPANLTNLTLTHFPQIELSPNFQWPPRLVSLSIVSVDNMTWPNTSQVPRLIELNIDKSSSLPSSFPASVKSLHVLSSNLTEIPSQLPPLLTSLALDGNPITTPPTLLPTLTSLSIASTAITSLDKLDLTNLALLDISSTPFRTITNATFSSKLDFLNLTNVTLENWEMDQATFNAINRNDIPTLGLNESLADVTVTLELSNTICSDSTASYVWKTLCKSKFQSCNDCLGQDPIEDVSSTNYTNIIVGATGGAVVCIGLLIWWICRRRDRIERAVKSPRQMNSTWTDAQTIEMTNLAVFRVPERELELGNLLGAGAFANVWRGTFRGNAVAVKVLQDHRLDHVQAFVDEIQLVGKLKSPSIVKLIGVTWTSPVDLKCILEFMDCGNLRDYLAHHNSQVFPWNDKLPLIYNIIEGLVYLHSLNIIHRHRGIKSRNILLDSTKGTKLTDFGISKEDIQAMMTVGIGTFRWMAPEVIQSQYYTTAADVYSFGVVLS</sequence>
<comment type="caution">
    <text evidence="4">The sequence shown here is derived from an EMBL/GenBank/DDBJ whole genome shotgun (WGS) entry which is preliminary data.</text>
</comment>
<organism evidence="4 5">
    <name type="scientific">Aphanomyces euteiches</name>
    <dbReference type="NCBI Taxonomy" id="100861"/>
    <lineage>
        <taxon>Eukaryota</taxon>
        <taxon>Sar</taxon>
        <taxon>Stramenopiles</taxon>
        <taxon>Oomycota</taxon>
        <taxon>Saprolegniomycetes</taxon>
        <taxon>Saprolegniales</taxon>
        <taxon>Verrucalvaceae</taxon>
        <taxon>Aphanomyces</taxon>
    </lineage>
</organism>
<keyword evidence="1" id="KW-0067">ATP-binding</keyword>
<dbReference type="VEuPathDB" id="FungiDB:AeMF1_007489"/>
<gene>
    <name evidence="4" type="ORF">Ae201684_013337</name>
</gene>
<name>A0A6G0WNV2_9STRA</name>
<keyword evidence="5" id="KW-1185">Reference proteome</keyword>
<dbReference type="GO" id="GO:0005524">
    <property type="term" value="F:ATP binding"/>
    <property type="evidence" value="ECO:0007669"/>
    <property type="project" value="UniProtKB-UniRule"/>
</dbReference>
<evidence type="ECO:0000313" key="5">
    <source>
        <dbReference type="Proteomes" id="UP000481153"/>
    </source>
</evidence>